<dbReference type="Gene3D" id="1.20.140.10">
    <property type="entry name" value="Butyryl-CoA Dehydrogenase, subunit A, domain 3"/>
    <property type="match status" value="1"/>
</dbReference>
<evidence type="ECO:0000256" key="1">
    <source>
        <dbReference type="ARBA" id="ARBA00001974"/>
    </source>
</evidence>
<dbReference type="GO" id="GO:0046949">
    <property type="term" value="P:fatty-acyl-CoA biosynthetic process"/>
    <property type="evidence" value="ECO:0007669"/>
    <property type="project" value="TreeGrafter"/>
</dbReference>
<dbReference type="GO" id="GO:0000062">
    <property type="term" value="F:fatty-acyl-CoA binding"/>
    <property type="evidence" value="ECO:0007669"/>
    <property type="project" value="TreeGrafter"/>
</dbReference>
<dbReference type="GO" id="GO:0033539">
    <property type="term" value="P:fatty acid beta-oxidation using acyl-CoA dehydrogenase"/>
    <property type="evidence" value="ECO:0007669"/>
    <property type="project" value="TreeGrafter"/>
</dbReference>
<keyword evidence="16" id="KW-1185">Reference proteome</keyword>
<evidence type="ECO:0000259" key="12">
    <source>
        <dbReference type="Pfam" id="PF00441"/>
    </source>
</evidence>
<keyword evidence="3 11" id="KW-0285">Flavoprotein</keyword>
<feature type="domain" description="Acyl-CoA dehydrogenase/oxidase C-terminal" evidence="12">
    <location>
        <begin position="240"/>
        <end position="384"/>
    </location>
</feature>
<dbReference type="InterPro" id="IPR006091">
    <property type="entry name" value="Acyl-CoA_Oxase/DH_mid-dom"/>
</dbReference>
<evidence type="ECO:0000313" key="16">
    <source>
        <dbReference type="Proteomes" id="UP000294419"/>
    </source>
</evidence>
<feature type="domain" description="Acyl-CoA dehydrogenase/oxidase N-terminal" evidence="14">
    <location>
        <begin position="20"/>
        <end position="132"/>
    </location>
</feature>
<dbReference type="FunFam" id="1.10.540.10:FF:000002">
    <property type="entry name" value="Acyl-CoA dehydrogenase FadE19"/>
    <property type="match status" value="1"/>
</dbReference>
<keyword evidence="4 11" id="KW-0274">FAD</keyword>
<comment type="cofactor">
    <cofactor evidence="1 11">
        <name>FAD</name>
        <dbReference type="ChEBI" id="CHEBI:57692"/>
    </cofactor>
</comment>
<dbReference type="Gene3D" id="1.10.540.10">
    <property type="entry name" value="Acyl-CoA dehydrogenase/oxidase, N-terminal domain"/>
    <property type="match status" value="1"/>
</dbReference>
<evidence type="ECO:0000256" key="4">
    <source>
        <dbReference type="ARBA" id="ARBA00022827"/>
    </source>
</evidence>
<evidence type="ECO:0000256" key="11">
    <source>
        <dbReference type="RuleBase" id="RU362125"/>
    </source>
</evidence>
<evidence type="ECO:0000256" key="9">
    <source>
        <dbReference type="ARBA" id="ARBA00039033"/>
    </source>
</evidence>
<dbReference type="EMBL" id="CP037954">
    <property type="protein sequence ID" value="QBO59215.1"/>
    <property type="molecule type" value="Genomic_DNA"/>
</dbReference>
<dbReference type="InterPro" id="IPR009100">
    <property type="entry name" value="AcylCoA_DH/oxidase_NM_dom_sf"/>
</dbReference>
<dbReference type="SUPFAM" id="SSF56645">
    <property type="entry name" value="Acyl-CoA dehydrogenase NM domain-like"/>
    <property type="match status" value="1"/>
</dbReference>
<dbReference type="InterPro" id="IPR036250">
    <property type="entry name" value="AcylCo_DH-like_C"/>
</dbReference>
<dbReference type="PANTHER" id="PTHR42807:SF1">
    <property type="entry name" value="GLUTARYL-COA DEHYDROGENASE, MITOCHONDRIAL"/>
    <property type="match status" value="1"/>
</dbReference>
<comment type="similarity">
    <text evidence="2 11">Belongs to the acyl-CoA dehydrogenase family.</text>
</comment>
<evidence type="ECO:0000256" key="2">
    <source>
        <dbReference type="ARBA" id="ARBA00009347"/>
    </source>
</evidence>
<protein>
    <recommendedName>
        <fullName evidence="9">glutaryl-CoA dehydrogenase (ETF)</fullName>
        <ecNumber evidence="9">1.3.8.6</ecNumber>
    </recommendedName>
</protein>
<comment type="pathway">
    <text evidence="7">Amino-acid metabolism; lysine degradation.</text>
</comment>
<dbReference type="InterPro" id="IPR009075">
    <property type="entry name" value="AcylCo_DH/oxidase_C"/>
</dbReference>
<dbReference type="GO" id="GO:0050660">
    <property type="term" value="F:flavin adenine dinucleotide binding"/>
    <property type="evidence" value="ECO:0007669"/>
    <property type="project" value="InterPro"/>
</dbReference>
<dbReference type="InterPro" id="IPR006089">
    <property type="entry name" value="Acyl-CoA_DH_CS"/>
</dbReference>
<gene>
    <name evidence="15" type="primary">mmgC</name>
    <name evidence="15" type="ORF">NBC122_02411</name>
</gene>
<accession>A0A4P6ZIH5</accession>
<evidence type="ECO:0000259" key="14">
    <source>
        <dbReference type="Pfam" id="PF02771"/>
    </source>
</evidence>
<dbReference type="OrthoDB" id="9802867at2"/>
<evidence type="ECO:0000313" key="15">
    <source>
        <dbReference type="EMBL" id="QBO59215.1"/>
    </source>
</evidence>
<comment type="catalytic activity">
    <reaction evidence="10">
        <text>glutaryl-CoA + oxidized [electron-transfer flavoprotein] + 2 H(+) = (2E)-butenoyl-CoA + reduced [electron-transfer flavoprotein] + CO2</text>
        <dbReference type="Rhea" id="RHEA:13389"/>
        <dbReference type="Rhea" id="RHEA-COMP:10685"/>
        <dbReference type="Rhea" id="RHEA-COMP:10686"/>
        <dbReference type="ChEBI" id="CHEBI:15378"/>
        <dbReference type="ChEBI" id="CHEBI:16526"/>
        <dbReference type="ChEBI" id="CHEBI:57332"/>
        <dbReference type="ChEBI" id="CHEBI:57378"/>
        <dbReference type="ChEBI" id="CHEBI:57692"/>
        <dbReference type="ChEBI" id="CHEBI:58307"/>
        <dbReference type="EC" id="1.3.8.6"/>
    </reaction>
</comment>
<evidence type="ECO:0000256" key="5">
    <source>
        <dbReference type="ARBA" id="ARBA00022946"/>
    </source>
</evidence>
<dbReference type="Pfam" id="PF00441">
    <property type="entry name" value="Acyl-CoA_dh_1"/>
    <property type="match status" value="1"/>
</dbReference>
<feature type="domain" description="Acyl-CoA oxidase/dehydrogenase middle" evidence="13">
    <location>
        <begin position="136"/>
        <end position="227"/>
    </location>
</feature>
<dbReference type="RefSeq" id="WP_133440572.1">
    <property type="nucleotide sequence ID" value="NZ_CP037954.1"/>
</dbReference>
<dbReference type="PROSITE" id="PS00073">
    <property type="entry name" value="ACYL_COA_DH_2"/>
    <property type="match status" value="1"/>
</dbReference>
<dbReference type="InterPro" id="IPR052033">
    <property type="entry name" value="Glutaryl-CoA_DH_mitochondrial"/>
</dbReference>
<evidence type="ECO:0000256" key="8">
    <source>
        <dbReference type="ARBA" id="ARBA00037927"/>
    </source>
</evidence>
<evidence type="ECO:0000256" key="7">
    <source>
        <dbReference type="ARBA" id="ARBA00037899"/>
    </source>
</evidence>
<proteinExistence type="inferred from homology"/>
<comment type="pathway">
    <text evidence="8">Amino-acid metabolism; tryptophan metabolism.</text>
</comment>
<name>A0A4P6ZIH5_9FLAO</name>
<dbReference type="Pfam" id="PF02770">
    <property type="entry name" value="Acyl-CoA_dh_M"/>
    <property type="match status" value="1"/>
</dbReference>
<dbReference type="KEGG" id="csal:NBC122_02411"/>
<dbReference type="Proteomes" id="UP000294419">
    <property type="component" value="Chromosome"/>
</dbReference>
<dbReference type="InterPro" id="IPR013786">
    <property type="entry name" value="AcylCoA_DH/ox_N"/>
</dbReference>
<dbReference type="Pfam" id="PF02771">
    <property type="entry name" value="Acyl-CoA_dh_N"/>
    <property type="match status" value="1"/>
</dbReference>
<keyword evidence="6 11" id="KW-0560">Oxidoreductase</keyword>
<dbReference type="InterPro" id="IPR037069">
    <property type="entry name" value="AcylCoA_DH/ox_N_sf"/>
</dbReference>
<evidence type="ECO:0000256" key="3">
    <source>
        <dbReference type="ARBA" id="ARBA00022630"/>
    </source>
</evidence>
<dbReference type="GO" id="GO:0004361">
    <property type="term" value="F:glutaryl-CoA dehydrogenase activity"/>
    <property type="evidence" value="ECO:0007669"/>
    <property type="project" value="UniProtKB-EC"/>
</dbReference>
<sequence length="393" mass="43393">MSYYPLNSIPDYYGIDSLLTEEHLLIRQSVRDWVESFVMPKIDEAAQNHTDIPNLMKELGKIGALGPYIPEEYGGSGLDQISYGIIMQELERGDSAVRSAASVQSSLVMFPINEYGSEEQKKKFLPQLANGEMIGAFGLTEPNHGSDPSSMETYFVDKGDHYLLNGAKMWITNAPLCDIAVVWAKNEEGKVQGLIVERGFEGFTTPETHNKWSLRASKTGELVFDNVKVPKENIFPKVTGLKGPLSCLNSARYGISWGVIGAAIDCYCTAVQYSKERTQFGKPIAGFQLQQKKLAEFLTEITKAQLLCLQLGNLKNAHKATPAQISMAKRNNVKMAIDIARESRQILGGMGIMGEFPMMRHAANLESVITYEGTHDIHLLITGMDITGINAFG</sequence>
<dbReference type="Gene3D" id="2.40.110.10">
    <property type="entry name" value="Butyryl-CoA Dehydrogenase, subunit A, domain 2"/>
    <property type="match status" value="1"/>
</dbReference>
<keyword evidence="5" id="KW-0809">Transit peptide</keyword>
<dbReference type="AlphaFoldDB" id="A0A4P6ZIH5"/>
<dbReference type="InterPro" id="IPR046373">
    <property type="entry name" value="Acyl-CoA_Oxase/DH_mid-dom_sf"/>
</dbReference>
<evidence type="ECO:0000256" key="10">
    <source>
        <dbReference type="ARBA" id="ARBA00049493"/>
    </source>
</evidence>
<dbReference type="SUPFAM" id="SSF47203">
    <property type="entry name" value="Acyl-CoA dehydrogenase C-terminal domain-like"/>
    <property type="match status" value="1"/>
</dbReference>
<evidence type="ECO:0000256" key="6">
    <source>
        <dbReference type="ARBA" id="ARBA00023002"/>
    </source>
</evidence>
<dbReference type="PANTHER" id="PTHR42807">
    <property type="entry name" value="GLUTARYL-COA DEHYDROGENASE, MITOCHONDRIAL"/>
    <property type="match status" value="1"/>
</dbReference>
<dbReference type="EC" id="1.3.8.6" evidence="9"/>
<reference evidence="15 16" key="1">
    <citation type="submission" date="2019-03" db="EMBL/GenBank/DDBJ databases">
        <authorList>
            <person name="Kim H."/>
            <person name="Yu S.-M."/>
        </authorList>
    </citation>
    <scope>NUCLEOTIDE SEQUENCE [LARGE SCALE GENOMIC DNA]</scope>
    <source>
        <strain evidence="15 16">NBC122</strain>
    </source>
</reference>
<organism evidence="15 16">
    <name type="scientific">Chryseobacterium salivictor</name>
    <dbReference type="NCBI Taxonomy" id="2547600"/>
    <lineage>
        <taxon>Bacteria</taxon>
        <taxon>Pseudomonadati</taxon>
        <taxon>Bacteroidota</taxon>
        <taxon>Flavobacteriia</taxon>
        <taxon>Flavobacteriales</taxon>
        <taxon>Weeksellaceae</taxon>
        <taxon>Chryseobacterium group</taxon>
        <taxon>Chryseobacterium</taxon>
    </lineage>
</organism>
<evidence type="ECO:0000259" key="13">
    <source>
        <dbReference type="Pfam" id="PF02770"/>
    </source>
</evidence>